<name>A0A4Y7LGZ0_PAPSO</name>
<accession>A0A4Y7LGZ0</accession>
<dbReference type="Gramene" id="RZC83972">
    <property type="protein sequence ID" value="RZC83972"/>
    <property type="gene ID" value="C5167_046759"/>
</dbReference>
<keyword evidence="2" id="KW-1185">Reference proteome</keyword>
<sequence length="68" mass="6998">MGLEFETTVDSVIVVGSGGGGWRTLSRISLTSYTSLDLANLFGGQTSHVHIEFSIGVGRMVVGGAVGI</sequence>
<reference evidence="1 2" key="1">
    <citation type="journal article" date="2018" name="Science">
        <title>The opium poppy genome and morphinan production.</title>
        <authorList>
            <person name="Guo L."/>
            <person name="Winzer T."/>
            <person name="Yang X."/>
            <person name="Li Y."/>
            <person name="Ning Z."/>
            <person name="He Z."/>
            <person name="Teodor R."/>
            <person name="Lu Y."/>
            <person name="Bowser T.A."/>
            <person name="Graham I.A."/>
            <person name="Ye K."/>
        </authorList>
    </citation>
    <scope>NUCLEOTIDE SEQUENCE [LARGE SCALE GENOMIC DNA]</scope>
    <source>
        <strain evidence="2">cv. HN1</strain>
        <tissue evidence="1">Leaves</tissue>
    </source>
</reference>
<evidence type="ECO:0000313" key="2">
    <source>
        <dbReference type="Proteomes" id="UP000316621"/>
    </source>
</evidence>
<evidence type="ECO:0000313" key="1">
    <source>
        <dbReference type="EMBL" id="RZC83972.1"/>
    </source>
</evidence>
<dbReference type="EMBL" id="CM010725">
    <property type="protein sequence ID" value="RZC83972.1"/>
    <property type="molecule type" value="Genomic_DNA"/>
</dbReference>
<organism evidence="1 2">
    <name type="scientific">Papaver somniferum</name>
    <name type="common">Opium poppy</name>
    <dbReference type="NCBI Taxonomy" id="3469"/>
    <lineage>
        <taxon>Eukaryota</taxon>
        <taxon>Viridiplantae</taxon>
        <taxon>Streptophyta</taxon>
        <taxon>Embryophyta</taxon>
        <taxon>Tracheophyta</taxon>
        <taxon>Spermatophyta</taxon>
        <taxon>Magnoliopsida</taxon>
        <taxon>Ranunculales</taxon>
        <taxon>Papaveraceae</taxon>
        <taxon>Papaveroideae</taxon>
        <taxon>Papaver</taxon>
    </lineage>
</organism>
<feature type="non-terminal residue" evidence="1">
    <location>
        <position position="68"/>
    </location>
</feature>
<protein>
    <submittedName>
        <fullName evidence="1">Uncharacterized protein</fullName>
    </submittedName>
</protein>
<dbReference type="Proteomes" id="UP000316621">
    <property type="component" value="Chromosome 11"/>
</dbReference>
<dbReference type="AlphaFoldDB" id="A0A4Y7LGZ0"/>
<gene>
    <name evidence="1" type="ORF">C5167_046759</name>
</gene>
<proteinExistence type="predicted"/>